<dbReference type="GO" id="GO:0008168">
    <property type="term" value="F:methyltransferase activity"/>
    <property type="evidence" value="ECO:0007669"/>
    <property type="project" value="UniProtKB-KW"/>
</dbReference>
<gene>
    <name evidence="1" type="ORF">ACFPM7_09415</name>
</gene>
<comment type="caution">
    <text evidence="1">The sequence shown here is derived from an EMBL/GenBank/DDBJ whole genome shotgun (WGS) entry which is preliminary data.</text>
</comment>
<keyword evidence="1" id="KW-0489">Methyltransferase</keyword>
<dbReference type="InterPro" id="IPR029063">
    <property type="entry name" value="SAM-dependent_MTases_sf"/>
</dbReference>
<dbReference type="SUPFAM" id="SSF53335">
    <property type="entry name" value="S-adenosyl-L-methionine-dependent methyltransferases"/>
    <property type="match status" value="1"/>
</dbReference>
<dbReference type="Proteomes" id="UP001596157">
    <property type="component" value="Unassembled WGS sequence"/>
</dbReference>
<organism evidence="1 2">
    <name type="scientific">Actinokineospora guangxiensis</name>
    <dbReference type="NCBI Taxonomy" id="1490288"/>
    <lineage>
        <taxon>Bacteria</taxon>
        <taxon>Bacillati</taxon>
        <taxon>Actinomycetota</taxon>
        <taxon>Actinomycetes</taxon>
        <taxon>Pseudonocardiales</taxon>
        <taxon>Pseudonocardiaceae</taxon>
        <taxon>Actinokineospora</taxon>
    </lineage>
</organism>
<name>A0ABW0EMB2_9PSEU</name>
<evidence type="ECO:0000313" key="2">
    <source>
        <dbReference type="Proteomes" id="UP001596157"/>
    </source>
</evidence>
<evidence type="ECO:0000313" key="1">
    <source>
        <dbReference type="EMBL" id="MFC5287266.1"/>
    </source>
</evidence>
<dbReference type="EMBL" id="JBHSKF010000003">
    <property type="protein sequence ID" value="MFC5287266.1"/>
    <property type="molecule type" value="Genomic_DNA"/>
</dbReference>
<sequence>MQPDQMQLDESGKISLDHIYTAPDPRTYFSTLRGLDYHIPQLAKAHFTRLMERCGADRVLDIGCSYGINAALLRCDATMDELYARYQADDRPRAELVRADRELVRERGRDVFFAGLDASLPALRYATEVGFLDAAVHADLEANEPTAEQRALFDSVGLVVSTGCVGYITEATLARVAGERLPWMAHFVLRMFPFAPVADRLDALGYETEVVDHMFPQRRFASDAEREQVLDTLAQVGVDPTGWETEGWLHARLHISRPRARVSA</sequence>
<keyword evidence="1" id="KW-0808">Transferase</keyword>
<dbReference type="GO" id="GO:0032259">
    <property type="term" value="P:methylation"/>
    <property type="evidence" value="ECO:0007669"/>
    <property type="project" value="UniProtKB-KW"/>
</dbReference>
<dbReference type="RefSeq" id="WP_378246019.1">
    <property type="nucleotide sequence ID" value="NZ_JBHSKF010000003.1"/>
</dbReference>
<keyword evidence="2" id="KW-1185">Reference proteome</keyword>
<dbReference type="Gene3D" id="3.40.50.150">
    <property type="entry name" value="Vaccinia Virus protein VP39"/>
    <property type="match status" value="1"/>
</dbReference>
<proteinExistence type="predicted"/>
<reference evidence="2" key="1">
    <citation type="journal article" date="2019" name="Int. J. Syst. Evol. Microbiol.">
        <title>The Global Catalogue of Microorganisms (GCM) 10K type strain sequencing project: providing services to taxonomists for standard genome sequencing and annotation.</title>
        <authorList>
            <consortium name="The Broad Institute Genomics Platform"/>
            <consortium name="The Broad Institute Genome Sequencing Center for Infectious Disease"/>
            <person name="Wu L."/>
            <person name="Ma J."/>
        </authorList>
    </citation>
    <scope>NUCLEOTIDE SEQUENCE [LARGE SCALE GENOMIC DNA]</scope>
    <source>
        <strain evidence="2">CCUG 59778</strain>
    </source>
</reference>
<accession>A0ABW0EMB2</accession>
<protein>
    <submittedName>
        <fullName evidence="1">Class I SAM-dependent methyltransferase</fullName>
    </submittedName>
</protein>